<feature type="transmembrane region" description="Helical" evidence="21">
    <location>
        <begin position="237"/>
        <end position="258"/>
    </location>
</feature>
<protein>
    <recommendedName>
        <fullName evidence="19">Serine/threonine-protein kinase PLK</fullName>
        <ecNumber evidence="19">2.7.11.21</ecNumber>
    </recommendedName>
    <alternativeName>
        <fullName evidence="19">Polo-like kinase</fullName>
    </alternativeName>
</protein>
<dbReference type="PROSITE" id="PS50078">
    <property type="entry name" value="POLO_BOX"/>
    <property type="match status" value="2"/>
</dbReference>
<dbReference type="PROSITE" id="PS00107">
    <property type="entry name" value="PROTEIN_KINASE_ATP"/>
    <property type="match status" value="1"/>
</dbReference>
<comment type="similarity">
    <text evidence="19">Belongs to the protein kinase superfamily. Ser/Thr protein kinase family. CDC5/Polo subfamily.</text>
</comment>
<dbReference type="PROSITE" id="PS50262">
    <property type="entry name" value="G_PROTEIN_RECEP_F1_2"/>
    <property type="match status" value="1"/>
</dbReference>
<comment type="subcellular location">
    <subcellularLocation>
        <location evidence="2">Cytoplasm</location>
        <location evidence="2">Cytoskeleton</location>
        <location evidence="2">Microtubule organizing center</location>
        <location evidence="2">Centrosome</location>
    </subcellularLocation>
    <subcellularLocation>
        <location evidence="3">Membrane</location>
    </subcellularLocation>
    <subcellularLocation>
        <location evidence="1">Nucleus</location>
    </subcellularLocation>
</comment>
<feature type="domain" description="Protein kinase" evidence="22">
    <location>
        <begin position="346"/>
        <end position="600"/>
    </location>
</feature>
<keyword evidence="6 19" id="KW-0808">Transferase</keyword>
<dbReference type="GO" id="GO:0005813">
    <property type="term" value="C:centrosome"/>
    <property type="evidence" value="ECO:0007669"/>
    <property type="project" value="UniProtKB-SubCell"/>
</dbReference>
<dbReference type="SUPFAM" id="SSF81321">
    <property type="entry name" value="Family A G protein-coupled receptor-like"/>
    <property type="match status" value="1"/>
</dbReference>
<dbReference type="CDD" id="cd14099">
    <property type="entry name" value="STKc_PLK"/>
    <property type="match status" value="1"/>
</dbReference>
<evidence type="ECO:0000256" key="7">
    <source>
        <dbReference type="ARBA" id="ARBA00022692"/>
    </source>
</evidence>
<dbReference type="Pfam" id="PF00069">
    <property type="entry name" value="Pkinase"/>
    <property type="match status" value="1"/>
</dbReference>
<feature type="compositionally biased region" description="Low complexity" evidence="20">
    <location>
        <begin position="920"/>
        <end position="934"/>
    </location>
</feature>
<evidence type="ECO:0000256" key="10">
    <source>
        <dbReference type="ARBA" id="ARBA00022777"/>
    </source>
</evidence>
<dbReference type="InterPro" id="IPR000959">
    <property type="entry name" value="POLO_box_dom"/>
</dbReference>
<evidence type="ECO:0000256" key="18">
    <source>
        <dbReference type="PROSITE-ProRule" id="PRU10141"/>
    </source>
</evidence>
<dbReference type="CDD" id="cd00637">
    <property type="entry name" value="7tm_classA_rhodopsin-like"/>
    <property type="match status" value="1"/>
</dbReference>
<feature type="transmembrane region" description="Helical" evidence="21">
    <location>
        <begin position="22"/>
        <end position="46"/>
    </location>
</feature>
<reference evidence="25" key="1">
    <citation type="submission" date="2023-06" db="EMBL/GenBank/DDBJ databases">
        <title>Genomic analysis of the entomopathogenic nematode Steinernema hermaphroditum.</title>
        <authorList>
            <person name="Schwarz E.M."/>
            <person name="Heppert J.K."/>
            <person name="Baniya A."/>
            <person name="Schwartz H.T."/>
            <person name="Tan C.-H."/>
            <person name="Antoshechkin I."/>
            <person name="Sternberg P.W."/>
            <person name="Goodrich-Blair H."/>
            <person name="Dillman A.R."/>
        </authorList>
    </citation>
    <scope>NUCLEOTIDE SEQUENCE</scope>
    <source>
        <strain evidence="25">PS9179</strain>
        <tissue evidence="25">Whole animal</tissue>
    </source>
</reference>
<evidence type="ECO:0000256" key="13">
    <source>
        <dbReference type="ARBA" id="ARBA00023136"/>
    </source>
</evidence>
<dbReference type="InterPro" id="IPR036947">
    <property type="entry name" value="POLO_box_dom_sf"/>
</dbReference>
<dbReference type="Pfam" id="PF10328">
    <property type="entry name" value="7TM_GPCR_Srx"/>
    <property type="match status" value="1"/>
</dbReference>
<gene>
    <name evidence="25" type="ORF">QR680_016874</name>
</gene>
<evidence type="ECO:0000256" key="20">
    <source>
        <dbReference type="SAM" id="MobiDB-lite"/>
    </source>
</evidence>
<dbReference type="FunFam" id="3.30.1120.30:FF:000001">
    <property type="entry name" value="Serine/threonine-protein kinase PLK"/>
    <property type="match status" value="1"/>
</dbReference>
<dbReference type="InterPro" id="IPR019430">
    <property type="entry name" value="7TM_GPCR_serpentine_rcpt_Srx"/>
</dbReference>
<evidence type="ECO:0000313" key="25">
    <source>
        <dbReference type="EMBL" id="KAK0403355.1"/>
    </source>
</evidence>
<dbReference type="SUPFAM" id="SSF82615">
    <property type="entry name" value="Polo-box domain"/>
    <property type="match status" value="2"/>
</dbReference>
<evidence type="ECO:0000256" key="17">
    <source>
        <dbReference type="ARBA" id="ARBA00048347"/>
    </source>
</evidence>
<dbReference type="FunFam" id="3.30.200.20:FF:000042">
    <property type="entry name" value="Aurora kinase A"/>
    <property type="match status" value="1"/>
</dbReference>
<feature type="domain" description="POLO box" evidence="23">
    <location>
        <begin position="733"/>
        <end position="811"/>
    </location>
</feature>
<dbReference type="InterPro" id="IPR017441">
    <property type="entry name" value="Protein_kinase_ATP_BS"/>
</dbReference>
<keyword evidence="13 21" id="KW-0472">Membrane</keyword>
<keyword evidence="12 21" id="KW-1133">Transmembrane helix</keyword>
<comment type="catalytic activity">
    <reaction evidence="17">
        <text>L-seryl-[protein] + ATP = O-phospho-L-seryl-[protein] + ADP + H(+)</text>
        <dbReference type="Rhea" id="RHEA:17989"/>
        <dbReference type="Rhea" id="RHEA-COMP:9863"/>
        <dbReference type="Rhea" id="RHEA-COMP:11604"/>
        <dbReference type="ChEBI" id="CHEBI:15378"/>
        <dbReference type="ChEBI" id="CHEBI:29999"/>
        <dbReference type="ChEBI" id="CHEBI:30616"/>
        <dbReference type="ChEBI" id="CHEBI:83421"/>
        <dbReference type="ChEBI" id="CHEBI:456216"/>
        <dbReference type="EC" id="2.7.11.21"/>
    </reaction>
</comment>
<feature type="transmembrane region" description="Helical" evidence="21">
    <location>
        <begin position="137"/>
        <end position="159"/>
    </location>
</feature>
<feature type="transmembrane region" description="Helical" evidence="21">
    <location>
        <begin position="192"/>
        <end position="217"/>
    </location>
</feature>
<dbReference type="Gene3D" id="1.10.510.10">
    <property type="entry name" value="Transferase(Phosphotransferase) domain 1"/>
    <property type="match status" value="1"/>
</dbReference>
<dbReference type="Gene3D" id="3.30.1120.30">
    <property type="entry name" value="POLO box domain"/>
    <property type="match status" value="2"/>
</dbReference>
<dbReference type="SMART" id="SM00220">
    <property type="entry name" value="S_TKc"/>
    <property type="match status" value="1"/>
</dbReference>
<dbReference type="PROSITE" id="PS50011">
    <property type="entry name" value="PROTEIN_KINASE_DOM"/>
    <property type="match status" value="1"/>
</dbReference>
<keyword evidence="8" id="KW-0677">Repeat</keyword>
<evidence type="ECO:0000256" key="21">
    <source>
        <dbReference type="SAM" id="Phobius"/>
    </source>
</evidence>
<keyword evidence="26" id="KW-1185">Reference proteome</keyword>
<evidence type="ECO:0000256" key="12">
    <source>
        <dbReference type="ARBA" id="ARBA00022989"/>
    </source>
</evidence>
<dbReference type="GO" id="GO:0016020">
    <property type="term" value="C:membrane"/>
    <property type="evidence" value="ECO:0007669"/>
    <property type="project" value="UniProtKB-SubCell"/>
</dbReference>
<keyword evidence="7 21" id="KW-0812">Transmembrane</keyword>
<evidence type="ECO:0000256" key="6">
    <source>
        <dbReference type="ARBA" id="ARBA00022679"/>
    </source>
</evidence>
<dbReference type="GO" id="GO:0005634">
    <property type="term" value="C:nucleus"/>
    <property type="evidence" value="ECO:0007669"/>
    <property type="project" value="UniProtKB-SubCell"/>
</dbReference>
<organism evidence="25 26">
    <name type="scientific">Steinernema hermaphroditum</name>
    <dbReference type="NCBI Taxonomy" id="289476"/>
    <lineage>
        <taxon>Eukaryota</taxon>
        <taxon>Metazoa</taxon>
        <taxon>Ecdysozoa</taxon>
        <taxon>Nematoda</taxon>
        <taxon>Chromadorea</taxon>
        <taxon>Rhabditida</taxon>
        <taxon>Tylenchina</taxon>
        <taxon>Panagrolaimomorpha</taxon>
        <taxon>Strongyloidoidea</taxon>
        <taxon>Steinernematidae</taxon>
        <taxon>Steinernema</taxon>
    </lineage>
</organism>
<dbReference type="InterPro" id="IPR000719">
    <property type="entry name" value="Prot_kinase_dom"/>
</dbReference>
<proteinExistence type="inferred from homology"/>
<evidence type="ECO:0000256" key="19">
    <source>
        <dbReference type="RuleBase" id="RU361162"/>
    </source>
</evidence>
<dbReference type="Proteomes" id="UP001175271">
    <property type="component" value="Unassembled WGS sequence"/>
</dbReference>
<dbReference type="GO" id="GO:0000922">
    <property type="term" value="C:spindle pole"/>
    <property type="evidence" value="ECO:0007669"/>
    <property type="project" value="TreeGrafter"/>
</dbReference>
<evidence type="ECO:0000256" key="3">
    <source>
        <dbReference type="ARBA" id="ARBA00004370"/>
    </source>
</evidence>
<feature type="domain" description="G-protein coupled receptors family 1 profile" evidence="24">
    <location>
        <begin position="114"/>
        <end position="291"/>
    </location>
</feature>
<dbReference type="Gene3D" id="3.30.200.20">
    <property type="entry name" value="Phosphorylase Kinase, domain 1"/>
    <property type="match status" value="1"/>
</dbReference>
<dbReference type="PANTHER" id="PTHR24345">
    <property type="entry name" value="SERINE/THREONINE-PROTEIN KINASE PLK"/>
    <property type="match status" value="1"/>
</dbReference>
<dbReference type="GO" id="GO:0005737">
    <property type="term" value="C:cytoplasm"/>
    <property type="evidence" value="ECO:0007669"/>
    <property type="project" value="TreeGrafter"/>
</dbReference>
<dbReference type="GO" id="GO:0007052">
    <property type="term" value="P:mitotic spindle organization"/>
    <property type="evidence" value="ECO:0007669"/>
    <property type="project" value="TreeGrafter"/>
</dbReference>
<evidence type="ECO:0000256" key="5">
    <source>
        <dbReference type="ARBA" id="ARBA00022527"/>
    </source>
</evidence>
<evidence type="ECO:0000256" key="8">
    <source>
        <dbReference type="ARBA" id="ARBA00022737"/>
    </source>
</evidence>
<dbReference type="SUPFAM" id="SSF56112">
    <property type="entry name" value="Protein kinase-like (PK-like)"/>
    <property type="match status" value="1"/>
</dbReference>
<evidence type="ECO:0000259" key="24">
    <source>
        <dbReference type="PROSITE" id="PS50262"/>
    </source>
</evidence>
<dbReference type="AlphaFoldDB" id="A0AA39LN95"/>
<evidence type="ECO:0000256" key="16">
    <source>
        <dbReference type="ARBA" id="ARBA00047802"/>
    </source>
</evidence>
<dbReference type="InterPro" id="IPR011009">
    <property type="entry name" value="Kinase-like_dom_sf"/>
</dbReference>
<dbReference type="Gene3D" id="1.20.1070.10">
    <property type="entry name" value="Rhodopsin 7-helix transmembrane proteins"/>
    <property type="match status" value="1"/>
</dbReference>
<dbReference type="InterPro" id="IPR008271">
    <property type="entry name" value="Ser/Thr_kinase_AS"/>
</dbReference>
<evidence type="ECO:0000256" key="11">
    <source>
        <dbReference type="ARBA" id="ARBA00022840"/>
    </source>
</evidence>
<feature type="region of interest" description="Disordered" evidence="20">
    <location>
        <begin position="915"/>
        <end position="948"/>
    </location>
</feature>
<keyword evidence="14" id="KW-0206">Cytoskeleton</keyword>
<keyword evidence="11 18" id="KW-0067">ATP-binding</keyword>
<name>A0AA39LN95_9BILA</name>
<sequence length="948" mass="107583">MNSTFEFGSELRGRGYTTNNDYFIGSLLCALSATAVLLGSSNLYLIKKMDTFHNAFGWFWASRTVGEVGFNVVHLLYSVPVTLLQPKNLPSWMGIAAFDIGYFFAHHACAMHQVVSLNRCVAVCLPMKYQRIFSSKICKFLIAFLWIQVFTLGTFYHLLPCSLVGYSPTLYEFVYIHCDEHPEKTRSLAATIVNRLCFSVCLGTVVSDLITIARIVYIRLVLKLKIQDKGMRRDIRFFAQSSVQNVTMMIALTLVILVNNSTDMNSQTLFILSLDVLIMTHINNALALLLFNPEVRRKISTMLGFRPSQVTHQMGATDTVWRSQMSTKNAAHVTGEVIDISSNTVYKVGRFLGKGGFARCYELIRRDGVQPSNVAGKVIAKSTLVKRGSRDKIVQEIEIHKKLNHAHVVKLMSHFEDHNNLYIVLELCESSSLMELQKRRKYVSEEETRYFMSQIVDGCAYLHNLHIIHRDLKLGNLFLNSRMHVKIGDFGLATVVQFDGERKKTLCGTPNYIAPEMLNKNGHSYEVDIWALGCILYTLLVGKPPFETQSLQDTYSRIKKNQYTIPSKISSHAANLIRSLLDPVPQRRPTVFNIPKTEFFRVGYHPLSLPTSCLTMPPKFDFVNKRRSLAADENLLHSLGVASRCPAAPTAGLNKRSGEPLSVVPEHQPLRTRPVNDAHPIPPRPMLNIETRTDYKKELFDLLASVIDAYQGTQVKFDAFDDILEPSCRPVFWVGKWVDYSDRYGLGYQLSDESIGVLFNDSTKMVTDTAFKQLQYVEKDGKESYHLSGQHPKSLEKKFQLLRYFRSYMMENLVRAGGDLAMTEGDELLRLPVMRQWLRTRSAILLLLSNGTLQANFFEDHEKVIICPLLEAVTCITGKGEMFTMKIDKMKKYGYPSDLYKRLKYMRTQMQKMIEGVKGSSQSATASSDPSASSDKAPIEKRQHRVHL</sequence>
<evidence type="ECO:0000256" key="9">
    <source>
        <dbReference type="ARBA" id="ARBA00022741"/>
    </source>
</evidence>
<feature type="domain" description="POLO box" evidence="23">
    <location>
        <begin position="833"/>
        <end position="915"/>
    </location>
</feature>
<keyword evidence="5 19" id="KW-0723">Serine/threonine-protein kinase</keyword>
<feature type="binding site" evidence="18">
    <location>
        <position position="381"/>
    </location>
    <ligand>
        <name>ATP</name>
        <dbReference type="ChEBI" id="CHEBI:30616"/>
    </ligand>
</feature>
<dbReference type="GO" id="GO:0000776">
    <property type="term" value="C:kinetochore"/>
    <property type="evidence" value="ECO:0007669"/>
    <property type="project" value="TreeGrafter"/>
</dbReference>
<comment type="catalytic activity">
    <reaction evidence="16 19">
        <text>L-threonyl-[protein] + ATP = O-phospho-L-threonyl-[protein] + ADP + H(+)</text>
        <dbReference type="Rhea" id="RHEA:46608"/>
        <dbReference type="Rhea" id="RHEA-COMP:11060"/>
        <dbReference type="Rhea" id="RHEA-COMP:11605"/>
        <dbReference type="ChEBI" id="CHEBI:15378"/>
        <dbReference type="ChEBI" id="CHEBI:30013"/>
        <dbReference type="ChEBI" id="CHEBI:30616"/>
        <dbReference type="ChEBI" id="CHEBI:61977"/>
        <dbReference type="ChEBI" id="CHEBI:456216"/>
        <dbReference type="EC" id="2.7.11.21"/>
    </reaction>
</comment>
<dbReference type="EMBL" id="JAUCMV010000004">
    <property type="protein sequence ID" value="KAK0403355.1"/>
    <property type="molecule type" value="Genomic_DNA"/>
</dbReference>
<dbReference type="PANTHER" id="PTHR24345:SF93">
    <property type="entry name" value="SERINE_THREONINE-PROTEIN KINASE PLK1"/>
    <property type="match status" value="1"/>
</dbReference>
<keyword evidence="4" id="KW-0963">Cytoplasm</keyword>
<dbReference type="Pfam" id="PF00659">
    <property type="entry name" value="POLO_box"/>
    <property type="match status" value="2"/>
</dbReference>
<evidence type="ECO:0000256" key="14">
    <source>
        <dbReference type="ARBA" id="ARBA00023212"/>
    </source>
</evidence>
<comment type="caution">
    <text evidence="25">The sequence shown here is derived from an EMBL/GenBank/DDBJ whole genome shotgun (WGS) entry which is preliminary data.</text>
</comment>
<evidence type="ECO:0000313" key="26">
    <source>
        <dbReference type="Proteomes" id="UP001175271"/>
    </source>
</evidence>
<dbReference type="GO" id="GO:0004674">
    <property type="term" value="F:protein serine/threonine kinase activity"/>
    <property type="evidence" value="ECO:0007669"/>
    <property type="project" value="UniProtKB-KW"/>
</dbReference>
<keyword evidence="15" id="KW-0539">Nucleus</keyword>
<evidence type="ECO:0000256" key="4">
    <source>
        <dbReference type="ARBA" id="ARBA00022490"/>
    </source>
</evidence>
<dbReference type="CDD" id="cd13117">
    <property type="entry name" value="POLO_box_2"/>
    <property type="match status" value="1"/>
</dbReference>
<keyword evidence="10 19" id="KW-0418">Kinase</keyword>
<evidence type="ECO:0000259" key="23">
    <source>
        <dbReference type="PROSITE" id="PS50078"/>
    </source>
</evidence>
<dbReference type="EC" id="2.7.11.21" evidence="19"/>
<evidence type="ECO:0000256" key="1">
    <source>
        <dbReference type="ARBA" id="ARBA00004123"/>
    </source>
</evidence>
<evidence type="ECO:0000259" key="22">
    <source>
        <dbReference type="PROSITE" id="PS50011"/>
    </source>
</evidence>
<dbReference type="InterPro" id="IPR033695">
    <property type="entry name" value="POLO_box_2"/>
</dbReference>
<feature type="region of interest" description="Disordered" evidence="20">
    <location>
        <begin position="650"/>
        <end position="687"/>
    </location>
</feature>
<dbReference type="GO" id="GO:0005524">
    <property type="term" value="F:ATP binding"/>
    <property type="evidence" value="ECO:0007669"/>
    <property type="project" value="UniProtKB-UniRule"/>
</dbReference>
<accession>A0AA39LN95</accession>
<dbReference type="CDD" id="cd13118">
    <property type="entry name" value="POLO_box_1"/>
    <property type="match status" value="1"/>
</dbReference>
<evidence type="ECO:0000256" key="15">
    <source>
        <dbReference type="ARBA" id="ARBA00023242"/>
    </source>
</evidence>
<dbReference type="InterPro" id="IPR017452">
    <property type="entry name" value="GPCR_Rhodpsn_7TM"/>
</dbReference>
<keyword evidence="9 18" id="KW-0547">Nucleotide-binding</keyword>
<evidence type="ECO:0000256" key="2">
    <source>
        <dbReference type="ARBA" id="ARBA00004300"/>
    </source>
</evidence>
<dbReference type="PROSITE" id="PS00108">
    <property type="entry name" value="PROTEIN_KINASE_ST"/>
    <property type="match status" value="1"/>
</dbReference>
<dbReference type="FunFam" id="1.10.510.10:FF:000727">
    <property type="entry name" value="Serine/threonine-protein kinase PLK"/>
    <property type="match status" value="1"/>
</dbReference>
<dbReference type="InterPro" id="IPR033701">
    <property type="entry name" value="POLO_box_1"/>
</dbReference>